<feature type="domain" description="L,D-TPase catalytic" evidence="10">
    <location>
        <begin position="12"/>
        <end position="168"/>
    </location>
</feature>
<keyword evidence="4" id="KW-0808">Transferase</keyword>
<evidence type="ECO:0000256" key="6">
    <source>
        <dbReference type="ARBA" id="ARBA00022960"/>
    </source>
</evidence>
<keyword evidence="8 9" id="KW-0961">Cell wall biogenesis/degradation</keyword>
<comment type="similarity">
    <text evidence="2">Belongs to the YkuD family.</text>
</comment>
<dbReference type="PROSITE" id="PS52029">
    <property type="entry name" value="LD_TPASE"/>
    <property type="match status" value="1"/>
</dbReference>
<evidence type="ECO:0000313" key="11">
    <source>
        <dbReference type="EMBL" id="GGY64028.1"/>
    </source>
</evidence>
<keyword evidence="6 9" id="KW-0133">Cell shape</keyword>
<evidence type="ECO:0000256" key="7">
    <source>
        <dbReference type="ARBA" id="ARBA00022984"/>
    </source>
</evidence>
<evidence type="ECO:0000256" key="1">
    <source>
        <dbReference type="ARBA" id="ARBA00004752"/>
    </source>
</evidence>
<protein>
    <submittedName>
        <fullName evidence="11">L,D-transpeptidase</fullName>
    </submittedName>
</protein>
<keyword evidence="5" id="KW-0378">Hydrolase</keyword>
<sequence length="171" mass="19289">MPDQPHSHDPVPGVVIDLERQTLDWFGANGDHQRWPVSTALNGPGEADSSGCTPRGRHYVRALIGQGQPEGTVFVARRPTGETWTPELSRQQPQRDWILSRIIWLCGLEKGFNRGGDVDTFRRYIYIHGTPDTEPMGKPLSHGCIRMRNRDVINLFDRLEPGMPVTIRPCP</sequence>
<keyword evidence="12" id="KW-1185">Reference proteome</keyword>
<proteinExistence type="inferred from homology"/>
<dbReference type="Pfam" id="PF03734">
    <property type="entry name" value="YkuD"/>
    <property type="match status" value="1"/>
</dbReference>
<dbReference type="PANTHER" id="PTHR30582:SF24">
    <property type="entry name" value="L,D-TRANSPEPTIDASE ERFK_SRFK-RELATED"/>
    <property type="match status" value="1"/>
</dbReference>
<comment type="caution">
    <text evidence="11">The sequence shown here is derived from an EMBL/GenBank/DDBJ whole genome shotgun (WGS) entry which is preliminary data.</text>
</comment>
<dbReference type="Proteomes" id="UP000601597">
    <property type="component" value="Unassembled WGS sequence"/>
</dbReference>
<evidence type="ECO:0000259" key="10">
    <source>
        <dbReference type="PROSITE" id="PS52029"/>
    </source>
</evidence>
<feature type="active site" description="Nucleophile" evidence="9">
    <location>
        <position position="144"/>
    </location>
</feature>
<accession>A0ABQ3APT9</accession>
<evidence type="ECO:0000256" key="5">
    <source>
        <dbReference type="ARBA" id="ARBA00022801"/>
    </source>
</evidence>
<dbReference type="InterPro" id="IPR050979">
    <property type="entry name" value="LD-transpeptidase"/>
</dbReference>
<evidence type="ECO:0000256" key="8">
    <source>
        <dbReference type="ARBA" id="ARBA00023316"/>
    </source>
</evidence>
<name>A0ABQ3APT9_9GAMM</name>
<comment type="pathway">
    <text evidence="1 9">Cell wall biogenesis; peptidoglycan biosynthesis.</text>
</comment>
<evidence type="ECO:0000256" key="2">
    <source>
        <dbReference type="ARBA" id="ARBA00005992"/>
    </source>
</evidence>
<dbReference type="CDD" id="cd16913">
    <property type="entry name" value="YkuD_like"/>
    <property type="match status" value="1"/>
</dbReference>
<dbReference type="PANTHER" id="PTHR30582">
    <property type="entry name" value="L,D-TRANSPEPTIDASE"/>
    <property type="match status" value="1"/>
</dbReference>
<evidence type="ECO:0000256" key="3">
    <source>
        <dbReference type="ARBA" id="ARBA00022676"/>
    </source>
</evidence>
<evidence type="ECO:0000256" key="9">
    <source>
        <dbReference type="PROSITE-ProRule" id="PRU01373"/>
    </source>
</evidence>
<dbReference type="InterPro" id="IPR005490">
    <property type="entry name" value="LD_TPept_cat_dom"/>
</dbReference>
<evidence type="ECO:0000256" key="4">
    <source>
        <dbReference type="ARBA" id="ARBA00022679"/>
    </source>
</evidence>
<keyword evidence="7 9" id="KW-0573">Peptidoglycan synthesis</keyword>
<organism evidence="11 12">
    <name type="scientific">Marinobacter zhanjiangensis</name>
    <dbReference type="NCBI Taxonomy" id="578215"/>
    <lineage>
        <taxon>Bacteria</taxon>
        <taxon>Pseudomonadati</taxon>
        <taxon>Pseudomonadota</taxon>
        <taxon>Gammaproteobacteria</taxon>
        <taxon>Pseudomonadales</taxon>
        <taxon>Marinobacteraceae</taxon>
        <taxon>Marinobacter</taxon>
    </lineage>
</organism>
<dbReference type="EMBL" id="BMXV01000002">
    <property type="protein sequence ID" value="GGY64028.1"/>
    <property type="molecule type" value="Genomic_DNA"/>
</dbReference>
<gene>
    <name evidence="11" type="ORF">GCM10007071_08310</name>
</gene>
<dbReference type="RefSeq" id="WP_373296174.1">
    <property type="nucleotide sequence ID" value="NZ_BMXV01000002.1"/>
</dbReference>
<keyword evidence="3" id="KW-0328">Glycosyltransferase</keyword>
<feature type="active site" description="Proton donor/acceptor" evidence="9">
    <location>
        <position position="128"/>
    </location>
</feature>
<reference evidence="12" key="1">
    <citation type="journal article" date="2019" name="Int. J. Syst. Evol. Microbiol.">
        <title>The Global Catalogue of Microorganisms (GCM) 10K type strain sequencing project: providing services to taxonomists for standard genome sequencing and annotation.</title>
        <authorList>
            <consortium name="The Broad Institute Genomics Platform"/>
            <consortium name="The Broad Institute Genome Sequencing Center for Infectious Disease"/>
            <person name="Wu L."/>
            <person name="Ma J."/>
        </authorList>
    </citation>
    <scope>NUCLEOTIDE SEQUENCE [LARGE SCALE GENOMIC DNA]</scope>
    <source>
        <strain evidence="12">KCTC 22280</strain>
    </source>
</reference>
<dbReference type="SUPFAM" id="SSF141523">
    <property type="entry name" value="L,D-transpeptidase catalytic domain-like"/>
    <property type="match status" value="1"/>
</dbReference>
<evidence type="ECO:0000313" key="12">
    <source>
        <dbReference type="Proteomes" id="UP000601597"/>
    </source>
</evidence>
<dbReference type="Gene3D" id="2.40.440.10">
    <property type="entry name" value="L,D-transpeptidase catalytic domain-like"/>
    <property type="match status" value="1"/>
</dbReference>
<dbReference type="InterPro" id="IPR038063">
    <property type="entry name" value="Transpep_catalytic_dom"/>
</dbReference>